<dbReference type="AlphaFoldDB" id="A0A4S4LIA5"/>
<dbReference type="Proteomes" id="UP000310158">
    <property type="component" value="Unassembled WGS sequence"/>
</dbReference>
<comment type="caution">
    <text evidence="1">The sequence shown here is derived from an EMBL/GenBank/DDBJ whole genome shotgun (WGS) entry which is preliminary data.</text>
</comment>
<dbReference type="EMBL" id="SGPL01000509">
    <property type="protein sequence ID" value="THH11517.1"/>
    <property type="molecule type" value="Genomic_DNA"/>
</dbReference>
<protein>
    <submittedName>
        <fullName evidence="1">Uncharacterized protein</fullName>
    </submittedName>
</protein>
<reference evidence="1 2" key="1">
    <citation type="submission" date="2019-02" db="EMBL/GenBank/DDBJ databases">
        <title>Genome sequencing of the rare red list fungi Bondarzewia mesenterica.</title>
        <authorList>
            <person name="Buettner E."/>
            <person name="Kellner H."/>
        </authorList>
    </citation>
    <scope>NUCLEOTIDE SEQUENCE [LARGE SCALE GENOMIC DNA]</scope>
    <source>
        <strain evidence="1 2">DSM 108281</strain>
    </source>
</reference>
<organism evidence="1 2">
    <name type="scientific">Bondarzewia mesenterica</name>
    <dbReference type="NCBI Taxonomy" id="1095465"/>
    <lineage>
        <taxon>Eukaryota</taxon>
        <taxon>Fungi</taxon>
        <taxon>Dikarya</taxon>
        <taxon>Basidiomycota</taxon>
        <taxon>Agaricomycotina</taxon>
        <taxon>Agaricomycetes</taxon>
        <taxon>Russulales</taxon>
        <taxon>Bondarzewiaceae</taxon>
        <taxon>Bondarzewia</taxon>
    </lineage>
</organism>
<name>A0A4S4LIA5_9AGAM</name>
<accession>A0A4S4LIA5</accession>
<proteinExistence type="predicted"/>
<keyword evidence="2" id="KW-1185">Reference proteome</keyword>
<gene>
    <name evidence="1" type="ORF">EW146_g8017</name>
</gene>
<evidence type="ECO:0000313" key="2">
    <source>
        <dbReference type="Proteomes" id="UP000310158"/>
    </source>
</evidence>
<sequence length="202" mass="21875">MFLLGGSLDERVHAGKVDIRAPRCASSIAGSGGSCAGPTRALVKDVHERIASGASWLYTVAEEKSQNFQVPSMRHIRERESLVMRMECNDTWSPNQPEAMGSFSHIDVFFVLGPHPLTLIMPWDRVECESIQLVGSPADAPESSQLDAPWVVKAPDTIINSLLPSLVISIHTAQCLYLGSAVDHVQSLDITATEQSIGLPEA</sequence>
<evidence type="ECO:0000313" key="1">
    <source>
        <dbReference type="EMBL" id="THH11517.1"/>
    </source>
</evidence>